<sequence>MNASQSLPFPPSPPRSDQSTPPRVISLAKSSDDIIRFHLLPPVLSRLEETERVHLACAGETCDILANEVRVAEHHYRRMILVTRSYELRLLHLKRVLLQAREKFYHSVSDTTLAASAADNEDCNWDDGPVPAHTLHDSRFAGCVV</sequence>
<evidence type="ECO:0000256" key="1">
    <source>
        <dbReference type="SAM" id="MobiDB-lite"/>
    </source>
</evidence>
<reference evidence="2 3" key="1">
    <citation type="submission" date="2014-04" db="EMBL/GenBank/DDBJ databases">
        <authorList>
            <consortium name="DOE Joint Genome Institute"/>
            <person name="Kuo A."/>
            <person name="Tarkka M."/>
            <person name="Buscot F."/>
            <person name="Kohler A."/>
            <person name="Nagy L.G."/>
            <person name="Floudas D."/>
            <person name="Copeland A."/>
            <person name="Barry K.W."/>
            <person name="Cichocki N."/>
            <person name="Veneault-Fourrey C."/>
            <person name="LaButti K."/>
            <person name="Lindquist E.A."/>
            <person name="Lipzen A."/>
            <person name="Lundell T."/>
            <person name="Morin E."/>
            <person name="Murat C."/>
            <person name="Sun H."/>
            <person name="Tunlid A."/>
            <person name="Henrissat B."/>
            <person name="Grigoriev I.V."/>
            <person name="Hibbett D.S."/>
            <person name="Martin F."/>
            <person name="Nordberg H.P."/>
            <person name="Cantor M.N."/>
            <person name="Hua S.X."/>
        </authorList>
    </citation>
    <scope>NUCLEOTIDE SEQUENCE [LARGE SCALE GENOMIC DNA]</scope>
    <source>
        <strain evidence="2 3">F 1598</strain>
    </source>
</reference>
<evidence type="ECO:0000313" key="2">
    <source>
        <dbReference type="EMBL" id="KIM78740.1"/>
    </source>
</evidence>
<dbReference type="EMBL" id="KN833014">
    <property type="protein sequence ID" value="KIM78740.1"/>
    <property type="molecule type" value="Genomic_DNA"/>
</dbReference>
<protein>
    <submittedName>
        <fullName evidence="2">Uncharacterized protein</fullName>
    </submittedName>
</protein>
<accession>A0A0C3F1U4</accession>
<keyword evidence="3" id="KW-1185">Reference proteome</keyword>
<gene>
    <name evidence="2" type="ORF">PILCRDRAFT_10959</name>
</gene>
<feature type="region of interest" description="Disordered" evidence="1">
    <location>
        <begin position="1"/>
        <end position="22"/>
    </location>
</feature>
<dbReference type="Proteomes" id="UP000054166">
    <property type="component" value="Unassembled WGS sequence"/>
</dbReference>
<organism evidence="2 3">
    <name type="scientific">Piloderma croceum (strain F 1598)</name>
    <dbReference type="NCBI Taxonomy" id="765440"/>
    <lineage>
        <taxon>Eukaryota</taxon>
        <taxon>Fungi</taxon>
        <taxon>Dikarya</taxon>
        <taxon>Basidiomycota</taxon>
        <taxon>Agaricomycotina</taxon>
        <taxon>Agaricomycetes</taxon>
        <taxon>Agaricomycetidae</taxon>
        <taxon>Atheliales</taxon>
        <taxon>Atheliaceae</taxon>
        <taxon>Piloderma</taxon>
    </lineage>
</organism>
<reference evidence="3" key="2">
    <citation type="submission" date="2015-01" db="EMBL/GenBank/DDBJ databases">
        <title>Evolutionary Origins and Diversification of the Mycorrhizal Mutualists.</title>
        <authorList>
            <consortium name="DOE Joint Genome Institute"/>
            <consortium name="Mycorrhizal Genomics Consortium"/>
            <person name="Kohler A."/>
            <person name="Kuo A."/>
            <person name="Nagy L.G."/>
            <person name="Floudas D."/>
            <person name="Copeland A."/>
            <person name="Barry K.W."/>
            <person name="Cichocki N."/>
            <person name="Veneault-Fourrey C."/>
            <person name="LaButti K."/>
            <person name="Lindquist E.A."/>
            <person name="Lipzen A."/>
            <person name="Lundell T."/>
            <person name="Morin E."/>
            <person name="Murat C."/>
            <person name="Riley R."/>
            <person name="Ohm R."/>
            <person name="Sun H."/>
            <person name="Tunlid A."/>
            <person name="Henrissat B."/>
            <person name="Grigoriev I.V."/>
            <person name="Hibbett D.S."/>
            <person name="Martin F."/>
        </authorList>
    </citation>
    <scope>NUCLEOTIDE SEQUENCE [LARGE SCALE GENOMIC DNA]</scope>
    <source>
        <strain evidence="3">F 1598</strain>
    </source>
</reference>
<dbReference type="InParanoid" id="A0A0C3F1U4"/>
<evidence type="ECO:0000313" key="3">
    <source>
        <dbReference type="Proteomes" id="UP000054166"/>
    </source>
</evidence>
<dbReference type="HOGENOM" id="CLU_1787552_0_0_1"/>
<proteinExistence type="predicted"/>
<name>A0A0C3F1U4_PILCF</name>
<dbReference type="AlphaFoldDB" id="A0A0C3F1U4"/>